<dbReference type="InterPro" id="IPR001005">
    <property type="entry name" value="SANT/Myb"/>
</dbReference>
<proteinExistence type="predicted"/>
<reference evidence="3 4" key="1">
    <citation type="journal article" date="2024" name="BMC Biol.">
        <title>Comparative genomics of Ascetosporea gives new insight into the evolutionary basis for animal parasitism in Rhizaria.</title>
        <authorList>
            <person name="Hiltunen Thoren M."/>
            <person name="Onut-Brannstrom I."/>
            <person name="Alfjorden A."/>
            <person name="Peckova H."/>
            <person name="Swords F."/>
            <person name="Hooper C."/>
            <person name="Holzer A.S."/>
            <person name="Bass D."/>
            <person name="Burki F."/>
        </authorList>
    </citation>
    <scope>NUCLEOTIDE SEQUENCE [LARGE SCALE GENOMIC DNA]</scope>
    <source>
        <strain evidence="3">20-A016</strain>
    </source>
</reference>
<dbReference type="PANTHER" id="PTHR22929">
    <property type="entry name" value="RNA POLYMERASE III TRANSCRIPTION INITIATION FACTOR B"/>
    <property type="match status" value="1"/>
</dbReference>
<evidence type="ECO:0000259" key="2">
    <source>
        <dbReference type="PROSITE" id="PS51294"/>
    </source>
</evidence>
<protein>
    <recommendedName>
        <fullName evidence="2">HTH myb-type domain-containing protein</fullName>
    </recommendedName>
</protein>
<dbReference type="CDD" id="cd00167">
    <property type="entry name" value="SANT"/>
    <property type="match status" value="1"/>
</dbReference>
<dbReference type="SUPFAM" id="SSF46689">
    <property type="entry name" value="Homeodomain-like"/>
    <property type="match status" value="1"/>
</dbReference>
<dbReference type="InterPro" id="IPR039467">
    <property type="entry name" value="TFIIIB_B''_Myb"/>
</dbReference>
<dbReference type="SMART" id="SM00717">
    <property type="entry name" value="SANT"/>
    <property type="match status" value="1"/>
</dbReference>
<name>A0ABV2AHU0_9EUKA</name>
<feature type="region of interest" description="Disordered" evidence="1">
    <location>
        <begin position="31"/>
        <end position="78"/>
    </location>
</feature>
<dbReference type="InterPro" id="IPR009057">
    <property type="entry name" value="Homeodomain-like_sf"/>
</dbReference>
<dbReference type="InterPro" id="IPR017930">
    <property type="entry name" value="Myb_dom"/>
</dbReference>
<sequence>MNQDELNYTSIIDIINDRKGVYLNETEAKRIKTAKENKKDGKTQMPKFGKKEQPKQDDNANKDTESDADRNNKKEDNFLDDFSDDDIFKEKIDGPRMKIVEGQIVIDEESLYLKSTPKERSEYNVSQDKISNPRKRKKRVRWTENDTEKFFNSLRLLGTNFSAIARLFPERNRKDIKNKYKKEERAQPEKIDFILRNPLPICFFLSNKPHFSE</sequence>
<organism evidence="3 4">
    <name type="scientific">Bonamia ostreae</name>
    <dbReference type="NCBI Taxonomy" id="126728"/>
    <lineage>
        <taxon>Eukaryota</taxon>
        <taxon>Sar</taxon>
        <taxon>Rhizaria</taxon>
        <taxon>Endomyxa</taxon>
        <taxon>Ascetosporea</taxon>
        <taxon>Haplosporida</taxon>
        <taxon>Bonamia</taxon>
    </lineage>
</organism>
<dbReference type="PROSITE" id="PS51294">
    <property type="entry name" value="HTH_MYB"/>
    <property type="match status" value="1"/>
</dbReference>
<dbReference type="Gene3D" id="1.10.10.60">
    <property type="entry name" value="Homeodomain-like"/>
    <property type="match status" value="1"/>
</dbReference>
<accession>A0ABV2AHU0</accession>
<dbReference type="PANTHER" id="PTHR22929:SF0">
    <property type="entry name" value="TRANSCRIPTION FACTOR TFIIIB COMPONENT B'' HOMOLOG"/>
    <property type="match status" value="1"/>
</dbReference>
<feature type="compositionally biased region" description="Basic and acidic residues" evidence="1">
    <location>
        <begin position="49"/>
        <end position="77"/>
    </location>
</feature>
<dbReference type="Pfam" id="PF15963">
    <property type="entry name" value="Myb_DNA-bind_7"/>
    <property type="match status" value="1"/>
</dbReference>
<feature type="compositionally biased region" description="Basic and acidic residues" evidence="1">
    <location>
        <begin position="31"/>
        <end position="42"/>
    </location>
</feature>
<feature type="domain" description="HTH myb-type" evidence="2">
    <location>
        <begin position="134"/>
        <end position="188"/>
    </location>
</feature>
<evidence type="ECO:0000256" key="1">
    <source>
        <dbReference type="SAM" id="MobiDB-lite"/>
    </source>
</evidence>
<dbReference type="EMBL" id="JBDODL010000239">
    <property type="protein sequence ID" value="MES1919250.1"/>
    <property type="molecule type" value="Genomic_DNA"/>
</dbReference>
<keyword evidence="4" id="KW-1185">Reference proteome</keyword>
<dbReference type="Proteomes" id="UP001439008">
    <property type="component" value="Unassembled WGS sequence"/>
</dbReference>
<evidence type="ECO:0000313" key="4">
    <source>
        <dbReference type="Proteomes" id="UP001439008"/>
    </source>
</evidence>
<gene>
    <name evidence="3" type="ORF">MHBO_001110</name>
</gene>
<comment type="caution">
    <text evidence="3">The sequence shown here is derived from an EMBL/GenBank/DDBJ whole genome shotgun (WGS) entry which is preliminary data.</text>
</comment>
<evidence type="ECO:0000313" key="3">
    <source>
        <dbReference type="EMBL" id="MES1919250.1"/>
    </source>
</evidence>